<accession>A0ABV6EEE9</accession>
<keyword evidence="6" id="KW-0472">Membrane</keyword>
<evidence type="ECO:0000256" key="2">
    <source>
        <dbReference type="ARBA" id="ARBA00007539"/>
    </source>
</evidence>
<dbReference type="InterPro" id="IPR001702">
    <property type="entry name" value="Porin_Gram-ve"/>
</dbReference>
<evidence type="ECO:0000256" key="1">
    <source>
        <dbReference type="ARBA" id="ARBA00004571"/>
    </source>
</evidence>
<evidence type="ECO:0000313" key="10">
    <source>
        <dbReference type="Proteomes" id="UP001589792"/>
    </source>
</evidence>
<dbReference type="InterPro" id="IPR001897">
    <property type="entry name" value="Porin_gammaproteobac"/>
</dbReference>
<comment type="similarity">
    <text evidence="2">Belongs to the Gram-negative porin family.</text>
</comment>
<dbReference type="SUPFAM" id="SSF56935">
    <property type="entry name" value="Porins"/>
    <property type="match status" value="1"/>
</dbReference>
<reference evidence="9 10" key="1">
    <citation type="submission" date="2024-09" db="EMBL/GenBank/DDBJ databases">
        <authorList>
            <person name="Sun Q."/>
            <person name="Mori K."/>
        </authorList>
    </citation>
    <scope>NUCLEOTIDE SEQUENCE [LARGE SCALE GENOMIC DNA]</scope>
    <source>
        <strain evidence="9 10">CCM 8626</strain>
    </source>
</reference>
<dbReference type="PRINTS" id="PR00182">
    <property type="entry name" value="ECOLNEIPORIN"/>
</dbReference>
<dbReference type="Pfam" id="PF00267">
    <property type="entry name" value="Porin_1"/>
    <property type="match status" value="1"/>
</dbReference>
<evidence type="ECO:0000256" key="3">
    <source>
        <dbReference type="ARBA" id="ARBA00022452"/>
    </source>
</evidence>
<evidence type="ECO:0000256" key="6">
    <source>
        <dbReference type="ARBA" id="ARBA00023136"/>
    </source>
</evidence>
<evidence type="ECO:0000313" key="9">
    <source>
        <dbReference type="EMBL" id="MFC0227362.1"/>
    </source>
</evidence>
<keyword evidence="3" id="KW-1134">Transmembrane beta strand</keyword>
<evidence type="ECO:0000256" key="4">
    <source>
        <dbReference type="ARBA" id="ARBA00022692"/>
    </source>
</evidence>
<dbReference type="CDD" id="cd00342">
    <property type="entry name" value="gram_neg_porins"/>
    <property type="match status" value="1"/>
</dbReference>
<dbReference type="InterPro" id="IPR050298">
    <property type="entry name" value="Gram-neg_bact_OMP"/>
</dbReference>
<dbReference type="PANTHER" id="PTHR34501">
    <property type="entry name" value="PROTEIN YDDL-RELATED"/>
    <property type="match status" value="1"/>
</dbReference>
<dbReference type="PANTHER" id="PTHR34501:SF8">
    <property type="entry name" value="OUTER MEMBRANE PORIN N-RELATED"/>
    <property type="match status" value="1"/>
</dbReference>
<dbReference type="PRINTS" id="PR00183">
    <property type="entry name" value="ECOLIPORIN"/>
</dbReference>
<dbReference type="InterPro" id="IPR023614">
    <property type="entry name" value="Porin_dom_sf"/>
</dbReference>
<feature type="signal peptide" evidence="8">
    <location>
        <begin position="1"/>
        <end position="22"/>
    </location>
</feature>
<dbReference type="InterPro" id="IPR033900">
    <property type="entry name" value="Gram_neg_porin_domain"/>
</dbReference>
<dbReference type="Gene3D" id="2.40.160.10">
    <property type="entry name" value="Porin"/>
    <property type="match status" value="1"/>
</dbReference>
<keyword evidence="10" id="KW-1185">Reference proteome</keyword>
<comment type="subcellular location">
    <subcellularLocation>
        <location evidence="1">Cell outer membrane</location>
        <topology evidence="1">Multi-pass membrane protein</topology>
    </subcellularLocation>
</comment>
<gene>
    <name evidence="9" type="ORF">ACFFJ3_12740</name>
</gene>
<name>A0ABV6EEE9_9GAMM</name>
<keyword evidence="5 8" id="KW-0732">Signal</keyword>
<keyword evidence="7" id="KW-0998">Cell outer membrane</keyword>
<sequence length="372" mass="41016">MFRIKKSFIIISAIIFSGTLGAAEIYNKDGNKLDLYGKLDARHTFSKAASKDGDQTYARLGFKGATVITDQLTGFGQWEYNFQANYAESQGDKGNATRLGFAGLKFDRFGSLDYGRNYGVVYDVEAWTDMLPVFGGDSYTKVDNFMAKRANNLLTYRNRDFFGLVDGWNIGIQYQGKNDNASESANGRDSLVSQNGDGFGISSSYKHDSGVGFAAAYASSDRTYDQENAGKTLNSEFASGSRAEVWTVATKYDANQLYLATMYAQTLNMTSYGKGGIAGKTKNVEITAQYQFDSGIRPSLAYLQSKGEDLNSIYGNSQDLVKYITVGSYYYFNKNMTAYVDYKINLLNDNGFTEANGISTDNIVGVGLTYQF</sequence>
<dbReference type="RefSeq" id="WP_380676034.1">
    <property type="nucleotide sequence ID" value="NZ_CP173186.1"/>
</dbReference>
<proteinExistence type="inferred from homology"/>
<dbReference type="EMBL" id="JBHLXG010000010">
    <property type="protein sequence ID" value="MFC0227362.1"/>
    <property type="molecule type" value="Genomic_DNA"/>
</dbReference>
<evidence type="ECO:0000256" key="7">
    <source>
        <dbReference type="ARBA" id="ARBA00023237"/>
    </source>
</evidence>
<feature type="chain" id="PRO_5047144972" evidence="8">
    <location>
        <begin position="23"/>
        <end position="372"/>
    </location>
</feature>
<dbReference type="Proteomes" id="UP001589792">
    <property type="component" value="Unassembled WGS sequence"/>
</dbReference>
<evidence type="ECO:0000256" key="8">
    <source>
        <dbReference type="SAM" id="SignalP"/>
    </source>
</evidence>
<protein>
    <submittedName>
        <fullName evidence="9">Porin</fullName>
    </submittedName>
</protein>
<comment type="caution">
    <text evidence="9">The sequence shown here is derived from an EMBL/GenBank/DDBJ whole genome shotgun (WGS) entry which is preliminary data.</text>
</comment>
<evidence type="ECO:0000256" key="5">
    <source>
        <dbReference type="ARBA" id="ARBA00022729"/>
    </source>
</evidence>
<keyword evidence="4" id="KW-0812">Transmembrane</keyword>
<organism evidence="9 10">
    <name type="scientific">Serratia aquatilis</name>
    <dbReference type="NCBI Taxonomy" id="1737515"/>
    <lineage>
        <taxon>Bacteria</taxon>
        <taxon>Pseudomonadati</taxon>
        <taxon>Pseudomonadota</taxon>
        <taxon>Gammaproteobacteria</taxon>
        <taxon>Enterobacterales</taxon>
        <taxon>Yersiniaceae</taxon>
        <taxon>Serratia</taxon>
    </lineage>
</organism>